<dbReference type="InterPro" id="IPR052845">
    <property type="entry name" value="Axonemal_dynein_LC_domain"/>
</dbReference>
<organism evidence="3 4">
    <name type="scientific">Trichomonas vaginalis (strain ATCC PRA-98 / G3)</name>
    <dbReference type="NCBI Taxonomy" id="412133"/>
    <lineage>
        <taxon>Eukaryota</taxon>
        <taxon>Metamonada</taxon>
        <taxon>Parabasalia</taxon>
        <taxon>Trichomonadida</taxon>
        <taxon>Trichomonadidae</taxon>
        <taxon>Trichomonas</taxon>
    </lineage>
</organism>
<dbReference type="Proteomes" id="UP000001542">
    <property type="component" value="Unassembled WGS sequence"/>
</dbReference>
<dbReference type="PANTHER" id="PTHR23052">
    <property type="entry name" value="AXONEMAL DYNEIN LIGHT CHAIN DOMAIN-CONTAINING PROTEIN 1"/>
    <property type="match status" value="1"/>
</dbReference>
<sequence length="719" mass="83398">MSEEVPQKRPMTVTFNVEYNRGPTRSSTRTYNQPASEGATLRPQSRKITANLKTADLSHISDSKTIPNVPTFIPKEFAREVKTPIPLKEGMSTHDADNNQWLTPVFPSPAPTDTRQEVENLGQWLNSVLEKNQKETKDPIELATNARKWFTIAYEELCRQVSAESPEGSTLLLSIWKRYQELFARVVQLHQEEKTYLVNCHKERTSALKQQVDQTQAKLKQITQQYRDDQERWSNSRERDETKFANMRKKLDLQVKNKRSLHMQIKALREQLESGKPIEKVEEQPPVEEQEEKKPEVNITNHQVSEKAHNMRQNIKKDYPYMYDTIGALDDISRISDQDRQPSMHTRELFPSILHDLPPIRPPKIRSLKWCMAAFSHFYALRLSNLCSKKPTTKYTANRQHFAEDIYHHLISLFGSPVEAAETFFDLVETAKQNAANGNRRCRLFLQFIDAQAPYRDPVFLDFYCFCLGNFIITNTQQTLLFEDKLDENPPVFSPCSGSIAIDLAKKVLYSISEGVNAEGYLNNMKEELKISNDDEQIVSEDVLLDYLVNCFATEENRMMDQLHEQYDMDAAQYGGIVTLGQFQTLAMFSSKKLASRGYLDMMRDTFLRTMSTKISFQDLVEAMHRQSMLVPISFERVDYNVDTHLDDIFAFMKEEYNFHMPEIEAKLERARKTDNSLFKQLNAAKSKFEQVVESKRAGPFTEDAQRELYEKLRSTTLE</sequence>
<feature type="coiled-coil region" evidence="1">
    <location>
        <begin position="205"/>
        <end position="232"/>
    </location>
</feature>
<dbReference type="AlphaFoldDB" id="A2DCB4"/>
<evidence type="ECO:0000256" key="2">
    <source>
        <dbReference type="SAM" id="MobiDB-lite"/>
    </source>
</evidence>
<evidence type="ECO:0000313" key="3">
    <source>
        <dbReference type="EMBL" id="EAY21851.1"/>
    </source>
</evidence>
<dbReference type="OrthoDB" id="10263320at2759"/>
<feature type="region of interest" description="Disordered" evidence="2">
    <location>
        <begin position="19"/>
        <end position="43"/>
    </location>
</feature>
<keyword evidence="4" id="KW-1185">Reference proteome</keyword>
<dbReference type="KEGG" id="tva:5467388"/>
<gene>
    <name evidence="3" type="ORF">TVAG_249110</name>
</gene>
<dbReference type="EMBL" id="DS113187">
    <property type="protein sequence ID" value="EAY21851.1"/>
    <property type="molecule type" value="Genomic_DNA"/>
</dbReference>
<dbReference type="RefSeq" id="XP_001582837.1">
    <property type="nucleotide sequence ID" value="XM_001582787.1"/>
</dbReference>
<proteinExistence type="predicted"/>
<feature type="compositionally biased region" description="Polar residues" evidence="2">
    <location>
        <begin position="19"/>
        <end position="35"/>
    </location>
</feature>
<dbReference type="InParanoid" id="A2DCB4"/>
<dbReference type="PANTHER" id="PTHR23052:SF1">
    <property type="entry name" value="AXONEMAL DYNEIN LIGHT CHAIN DOMAIN-CONTAINING PROTEIN 1"/>
    <property type="match status" value="1"/>
</dbReference>
<keyword evidence="1" id="KW-0175">Coiled coil</keyword>
<dbReference type="VEuPathDB" id="TrichDB:TVAGG3_0957740"/>
<evidence type="ECO:0000256" key="1">
    <source>
        <dbReference type="SAM" id="Coils"/>
    </source>
</evidence>
<accession>A2DCB4</accession>
<evidence type="ECO:0000313" key="4">
    <source>
        <dbReference type="Proteomes" id="UP000001542"/>
    </source>
</evidence>
<protein>
    <submittedName>
        <fullName evidence="3">Uncharacterized protein</fullName>
    </submittedName>
</protein>
<dbReference type="SMR" id="A2DCB4"/>
<dbReference type="GO" id="GO:0005737">
    <property type="term" value="C:cytoplasm"/>
    <property type="evidence" value="ECO:0000318"/>
    <property type="project" value="GO_Central"/>
</dbReference>
<feature type="region of interest" description="Disordered" evidence="2">
    <location>
        <begin position="276"/>
        <end position="296"/>
    </location>
</feature>
<reference evidence="3" key="1">
    <citation type="submission" date="2006-10" db="EMBL/GenBank/DDBJ databases">
        <authorList>
            <person name="Amadeo P."/>
            <person name="Zhao Q."/>
            <person name="Wortman J."/>
            <person name="Fraser-Liggett C."/>
            <person name="Carlton J."/>
        </authorList>
    </citation>
    <scope>NUCLEOTIDE SEQUENCE</scope>
    <source>
        <strain evidence="3">G3</strain>
    </source>
</reference>
<dbReference type="VEuPathDB" id="TrichDB:TVAG_249110"/>
<reference evidence="3" key="2">
    <citation type="journal article" date="2007" name="Science">
        <title>Draft genome sequence of the sexually transmitted pathogen Trichomonas vaginalis.</title>
        <authorList>
            <person name="Carlton J.M."/>
            <person name="Hirt R.P."/>
            <person name="Silva J.C."/>
            <person name="Delcher A.L."/>
            <person name="Schatz M."/>
            <person name="Zhao Q."/>
            <person name="Wortman J.R."/>
            <person name="Bidwell S.L."/>
            <person name="Alsmark U.C.M."/>
            <person name="Besteiro S."/>
            <person name="Sicheritz-Ponten T."/>
            <person name="Noel C.J."/>
            <person name="Dacks J.B."/>
            <person name="Foster P.G."/>
            <person name="Simillion C."/>
            <person name="Van de Peer Y."/>
            <person name="Miranda-Saavedra D."/>
            <person name="Barton G.J."/>
            <person name="Westrop G.D."/>
            <person name="Mueller S."/>
            <person name="Dessi D."/>
            <person name="Fiori P.L."/>
            <person name="Ren Q."/>
            <person name="Paulsen I."/>
            <person name="Zhang H."/>
            <person name="Bastida-Corcuera F.D."/>
            <person name="Simoes-Barbosa A."/>
            <person name="Brown M.T."/>
            <person name="Hayes R.D."/>
            <person name="Mukherjee M."/>
            <person name="Okumura C.Y."/>
            <person name="Schneider R."/>
            <person name="Smith A.J."/>
            <person name="Vanacova S."/>
            <person name="Villalvazo M."/>
            <person name="Haas B.J."/>
            <person name="Pertea M."/>
            <person name="Feldblyum T.V."/>
            <person name="Utterback T.R."/>
            <person name="Shu C.L."/>
            <person name="Osoegawa K."/>
            <person name="de Jong P.J."/>
            <person name="Hrdy I."/>
            <person name="Horvathova L."/>
            <person name="Zubacova Z."/>
            <person name="Dolezal P."/>
            <person name="Malik S.B."/>
            <person name="Logsdon J.M. Jr."/>
            <person name="Henze K."/>
            <person name="Gupta A."/>
            <person name="Wang C.C."/>
            <person name="Dunne R.L."/>
            <person name="Upcroft J.A."/>
            <person name="Upcroft P."/>
            <person name="White O."/>
            <person name="Salzberg S.L."/>
            <person name="Tang P."/>
            <person name="Chiu C.-H."/>
            <person name="Lee Y.-S."/>
            <person name="Embley T.M."/>
            <person name="Coombs G.H."/>
            <person name="Mottram J.C."/>
            <person name="Tachezy J."/>
            <person name="Fraser-Liggett C.M."/>
            <person name="Johnson P.J."/>
        </authorList>
    </citation>
    <scope>NUCLEOTIDE SEQUENCE [LARGE SCALE GENOMIC DNA]</scope>
    <source>
        <strain evidence="3">G3</strain>
    </source>
</reference>
<name>A2DCB4_TRIV3</name>